<feature type="disulfide bond" evidence="11">
    <location>
        <begin position="619"/>
        <end position="628"/>
    </location>
</feature>
<feature type="domain" description="Pentraxin (PTX)" evidence="16">
    <location>
        <begin position="710"/>
        <end position="942"/>
    </location>
</feature>
<dbReference type="InterPro" id="IPR001759">
    <property type="entry name" value="PTX_dom"/>
</dbReference>
<evidence type="ECO:0000259" key="15">
    <source>
        <dbReference type="PROSITE" id="PS50923"/>
    </source>
</evidence>
<feature type="disulfide bond" evidence="12">
    <location>
        <begin position="1031"/>
        <end position="1058"/>
    </location>
</feature>
<dbReference type="Pfam" id="PF00354">
    <property type="entry name" value="Pentaxin"/>
    <property type="match status" value="1"/>
</dbReference>
<dbReference type="SUPFAM" id="SSF49899">
    <property type="entry name" value="Concanavalin A-like lectins/glucanases"/>
    <property type="match status" value="1"/>
</dbReference>
<dbReference type="GO" id="GO:0007399">
    <property type="term" value="P:nervous system development"/>
    <property type="evidence" value="ECO:0007669"/>
    <property type="project" value="UniProtKB-ARBA"/>
</dbReference>
<dbReference type="InterPro" id="IPR000436">
    <property type="entry name" value="Sushi_SCR_CCP_dom"/>
</dbReference>
<feature type="disulfide bond" evidence="11">
    <location>
        <begin position="581"/>
        <end position="590"/>
    </location>
</feature>
<evidence type="ECO:0000256" key="6">
    <source>
        <dbReference type="ARBA" id="ARBA00022837"/>
    </source>
</evidence>
<organism evidence="17">
    <name type="scientific">Tetraodon nigroviridis</name>
    <name type="common">Spotted green pufferfish</name>
    <name type="synonym">Chelonodon nigroviridis</name>
    <dbReference type="NCBI Taxonomy" id="99883"/>
    <lineage>
        <taxon>Eukaryota</taxon>
        <taxon>Metazoa</taxon>
        <taxon>Chordata</taxon>
        <taxon>Craniata</taxon>
        <taxon>Vertebrata</taxon>
        <taxon>Euteleostomi</taxon>
        <taxon>Actinopterygii</taxon>
        <taxon>Neopterygii</taxon>
        <taxon>Teleostei</taxon>
        <taxon>Neoteleostei</taxon>
        <taxon>Acanthomorphata</taxon>
        <taxon>Eupercaria</taxon>
        <taxon>Tetraodontiformes</taxon>
        <taxon>Tetradontoidea</taxon>
        <taxon>Tetraodontidae</taxon>
        <taxon>Tetraodon</taxon>
    </lineage>
</organism>
<dbReference type="Gene3D" id="2.10.50.10">
    <property type="entry name" value="Tumor Necrosis Factor Receptor, subunit A, domain 2"/>
    <property type="match status" value="2"/>
</dbReference>
<dbReference type="InterPro" id="IPR050906">
    <property type="entry name" value="Notch_signaling"/>
</dbReference>
<evidence type="ECO:0000256" key="12">
    <source>
        <dbReference type="PROSITE-ProRule" id="PRU00302"/>
    </source>
</evidence>
<dbReference type="FunFam" id="2.10.25.10:FF:000031">
    <property type="entry name" value="neurogenic locus notch homolog protein 3"/>
    <property type="match status" value="1"/>
</dbReference>
<feature type="domain" description="Sushi" evidence="15">
    <location>
        <begin position="1003"/>
        <end position="1060"/>
    </location>
</feature>
<dbReference type="InterPro" id="IPR000152">
    <property type="entry name" value="EGF-type_Asp/Asn_hydroxyl_site"/>
</dbReference>
<feature type="domain" description="EGF-like" evidence="14">
    <location>
        <begin position="555"/>
        <end position="591"/>
    </location>
</feature>
<dbReference type="FunFam" id="2.10.50.10:FF:000018">
    <property type="entry name" value="Sushi, von Willebrand factor type A, EGF and pentraxin domain-containing 1"/>
    <property type="match status" value="2"/>
</dbReference>
<keyword evidence="9 11" id="KW-1015">Disulfide bond</keyword>
<keyword evidence="10" id="KW-0325">Glycoprotein</keyword>
<feature type="disulfide bond" evidence="11">
    <location>
        <begin position="505"/>
        <end position="514"/>
    </location>
</feature>
<dbReference type="PRINTS" id="PR00010">
    <property type="entry name" value="EGFBLOOD"/>
</dbReference>
<dbReference type="Pfam" id="PF07699">
    <property type="entry name" value="Ephrin_rec_like"/>
    <property type="match status" value="3"/>
</dbReference>
<feature type="non-terminal residue" evidence="17">
    <location>
        <position position="1"/>
    </location>
</feature>
<dbReference type="SUPFAM" id="SSF57196">
    <property type="entry name" value="EGF/Laminin"/>
    <property type="match status" value="6"/>
</dbReference>
<dbReference type="GO" id="GO:0005509">
    <property type="term" value="F:calcium ion binding"/>
    <property type="evidence" value="ECO:0007669"/>
    <property type="project" value="InterPro"/>
</dbReference>
<feature type="domain" description="EGF-like" evidence="14">
    <location>
        <begin position="593"/>
        <end position="629"/>
    </location>
</feature>
<dbReference type="SMART" id="SM00159">
    <property type="entry name" value="PTX"/>
    <property type="match status" value="1"/>
</dbReference>
<dbReference type="GO" id="GO:0071944">
    <property type="term" value="C:cell periphery"/>
    <property type="evidence" value="ECO:0007669"/>
    <property type="project" value="UniProtKB-ARBA"/>
</dbReference>
<feature type="domain" description="Sushi" evidence="15">
    <location>
        <begin position="2"/>
        <end position="65"/>
    </location>
</feature>
<keyword evidence="3" id="KW-0812">Transmembrane</keyword>
<feature type="domain" description="EGF-like" evidence="14">
    <location>
        <begin position="631"/>
        <end position="667"/>
    </location>
</feature>
<dbReference type="GO" id="GO:0120025">
    <property type="term" value="C:plasma membrane bounded cell projection"/>
    <property type="evidence" value="ECO:0007669"/>
    <property type="project" value="UniProtKB-ARBA"/>
</dbReference>
<feature type="domain" description="EGF-like" evidence="14">
    <location>
        <begin position="479"/>
        <end position="515"/>
    </location>
</feature>
<reference evidence="17" key="2">
    <citation type="submission" date="2004-02" db="EMBL/GenBank/DDBJ databases">
        <authorList>
            <consortium name="Genoscope"/>
            <consortium name="Whitehead Institute Centre for Genome Research"/>
        </authorList>
    </citation>
    <scope>NUCLEOTIDE SEQUENCE</scope>
</reference>
<comment type="caution">
    <text evidence="17">The sequence shown here is derived from an EMBL/GenBank/DDBJ whole genome shotgun (WGS) entry which is preliminary data.</text>
</comment>
<evidence type="ECO:0000256" key="9">
    <source>
        <dbReference type="ARBA" id="ARBA00023157"/>
    </source>
</evidence>
<dbReference type="CDD" id="cd00033">
    <property type="entry name" value="CCP"/>
    <property type="match status" value="4"/>
</dbReference>
<protein>
    <submittedName>
        <fullName evidence="17">(spotted green pufferfish) hypothetical protein</fullName>
    </submittedName>
</protein>
<evidence type="ECO:0000313" key="17">
    <source>
        <dbReference type="EMBL" id="CAG05764.1"/>
    </source>
</evidence>
<dbReference type="KEGG" id="tng:GSTEN00025898G001"/>
<dbReference type="Pfam" id="PF00008">
    <property type="entry name" value="EGF"/>
    <property type="match status" value="6"/>
</dbReference>
<evidence type="ECO:0000256" key="8">
    <source>
        <dbReference type="ARBA" id="ARBA00023136"/>
    </source>
</evidence>
<feature type="disulfide bond" evidence="11">
    <location>
        <begin position="657"/>
        <end position="666"/>
    </location>
</feature>
<dbReference type="CDD" id="cd00054">
    <property type="entry name" value="EGF_CA"/>
    <property type="match status" value="6"/>
</dbReference>
<keyword evidence="6" id="KW-0106">Calcium</keyword>
<dbReference type="Gene3D" id="2.60.120.200">
    <property type="match status" value="1"/>
</dbReference>
<evidence type="ECO:0000256" key="1">
    <source>
        <dbReference type="ARBA" id="ARBA00004167"/>
    </source>
</evidence>
<evidence type="ECO:0000259" key="16">
    <source>
        <dbReference type="PROSITE" id="PS51828"/>
    </source>
</evidence>
<dbReference type="Gene3D" id="2.10.25.10">
    <property type="entry name" value="Laminin"/>
    <property type="match status" value="6"/>
</dbReference>
<dbReference type="FunFam" id="2.10.25.10:FF:000247">
    <property type="entry name" value="Delta/notch like EGF repeat containing"/>
    <property type="match status" value="1"/>
</dbReference>
<dbReference type="PROSITE" id="PS01187">
    <property type="entry name" value="EGF_CA"/>
    <property type="match status" value="2"/>
</dbReference>
<dbReference type="InterPro" id="IPR035976">
    <property type="entry name" value="Sushi/SCR/CCP_sf"/>
</dbReference>
<keyword evidence="12" id="KW-0768">Sushi</keyword>
<feature type="region of interest" description="Disordered" evidence="13">
    <location>
        <begin position="170"/>
        <end position="193"/>
    </location>
</feature>
<dbReference type="InterPro" id="IPR018097">
    <property type="entry name" value="EGF_Ca-bd_CS"/>
</dbReference>
<dbReference type="SMART" id="SM00181">
    <property type="entry name" value="EGF"/>
    <property type="match status" value="6"/>
</dbReference>
<dbReference type="InterPro" id="IPR000742">
    <property type="entry name" value="EGF"/>
</dbReference>
<dbReference type="SMART" id="SM01411">
    <property type="entry name" value="Ephrin_rec_like"/>
    <property type="match status" value="3"/>
</dbReference>
<feature type="disulfide bond" evidence="11">
    <location>
        <begin position="695"/>
        <end position="704"/>
    </location>
</feature>
<dbReference type="PROSITE" id="PS00022">
    <property type="entry name" value="EGF_1"/>
    <property type="match status" value="6"/>
</dbReference>
<keyword evidence="8" id="KW-0472">Membrane</keyword>
<keyword evidence="5" id="KW-0677">Repeat</keyword>
<evidence type="ECO:0000256" key="4">
    <source>
        <dbReference type="ARBA" id="ARBA00022729"/>
    </source>
</evidence>
<feature type="disulfide bond" evidence="11">
    <location>
        <begin position="543"/>
        <end position="552"/>
    </location>
</feature>
<feature type="domain" description="EGF-like" evidence="14">
    <location>
        <begin position="517"/>
        <end position="553"/>
    </location>
</feature>
<feature type="domain" description="Sushi" evidence="15">
    <location>
        <begin position="943"/>
        <end position="1001"/>
    </location>
</feature>
<evidence type="ECO:0000256" key="7">
    <source>
        <dbReference type="ARBA" id="ARBA00022989"/>
    </source>
</evidence>
<dbReference type="PROSITE" id="PS01186">
    <property type="entry name" value="EGF_2"/>
    <property type="match status" value="6"/>
</dbReference>
<evidence type="ECO:0000256" key="13">
    <source>
        <dbReference type="SAM" id="MobiDB-lite"/>
    </source>
</evidence>
<dbReference type="AlphaFoldDB" id="Q4S0R8"/>
<dbReference type="OrthoDB" id="6515930at2759"/>
<dbReference type="PROSITE" id="PS51828">
    <property type="entry name" value="PTX_2"/>
    <property type="match status" value="1"/>
</dbReference>
<name>Q4S0R8_TETNG</name>
<evidence type="ECO:0000256" key="11">
    <source>
        <dbReference type="PROSITE-ProRule" id="PRU00076"/>
    </source>
</evidence>
<dbReference type="PANTHER" id="PTHR24044">
    <property type="entry name" value="NOTCH LIGAND FAMILY MEMBER"/>
    <property type="match status" value="1"/>
</dbReference>
<comment type="caution">
    <text evidence="11">Lacks conserved residue(s) required for the propagation of feature annotation.</text>
</comment>
<dbReference type="SUPFAM" id="SSF57535">
    <property type="entry name" value="Complement control module/SCR domain"/>
    <property type="match status" value="5"/>
</dbReference>
<dbReference type="GO" id="GO:0016020">
    <property type="term" value="C:membrane"/>
    <property type="evidence" value="ECO:0007669"/>
    <property type="project" value="UniProtKB-SubCell"/>
</dbReference>
<dbReference type="SMART" id="SM00179">
    <property type="entry name" value="EGF_CA"/>
    <property type="match status" value="6"/>
</dbReference>
<dbReference type="EMBL" id="CAAE01014779">
    <property type="protein sequence ID" value="CAG05764.1"/>
    <property type="molecule type" value="Genomic_DNA"/>
</dbReference>
<dbReference type="InterPro" id="IPR013320">
    <property type="entry name" value="ConA-like_dom_sf"/>
</dbReference>
<evidence type="ECO:0000256" key="3">
    <source>
        <dbReference type="ARBA" id="ARBA00022692"/>
    </source>
</evidence>
<dbReference type="Pfam" id="PF00084">
    <property type="entry name" value="Sushi"/>
    <property type="match status" value="3"/>
</dbReference>
<dbReference type="SUPFAM" id="SSF57184">
    <property type="entry name" value="Growth factor receptor domain"/>
    <property type="match status" value="1"/>
</dbReference>
<keyword evidence="7" id="KW-1133">Transmembrane helix</keyword>
<comment type="subcellular location">
    <subcellularLocation>
        <location evidence="1">Membrane</location>
        <topology evidence="1">Single-pass membrane protein</topology>
    </subcellularLocation>
</comment>
<gene>
    <name evidence="17" type="ORF">GSTENG00025898001</name>
</gene>
<keyword evidence="4" id="KW-0732">Signal</keyword>
<dbReference type="PROSITE" id="PS50923">
    <property type="entry name" value="SUSHI"/>
    <property type="match status" value="4"/>
</dbReference>
<keyword evidence="2 11" id="KW-0245">EGF-like domain</keyword>
<reference evidence="17" key="1">
    <citation type="journal article" date="2004" name="Nature">
        <title>Genome duplication in the teleost fish Tetraodon nigroviridis reveals the early vertebrate proto-karyotype.</title>
        <authorList>
            <person name="Jaillon O."/>
            <person name="Aury J.-M."/>
            <person name="Brunet F."/>
            <person name="Petit J.-L."/>
            <person name="Stange-Thomann N."/>
            <person name="Mauceli E."/>
            <person name="Bouneau L."/>
            <person name="Fischer C."/>
            <person name="Ozouf-Costaz C."/>
            <person name="Bernot A."/>
            <person name="Nicaud S."/>
            <person name="Jaffe D."/>
            <person name="Fisher S."/>
            <person name="Lutfalla G."/>
            <person name="Dossat C."/>
            <person name="Segurens B."/>
            <person name="Dasilva C."/>
            <person name="Salanoubat M."/>
            <person name="Levy M."/>
            <person name="Boudet N."/>
            <person name="Castellano S."/>
            <person name="Anthouard V."/>
            <person name="Jubin C."/>
            <person name="Castelli V."/>
            <person name="Katinka M."/>
            <person name="Vacherie B."/>
            <person name="Biemont C."/>
            <person name="Skalli Z."/>
            <person name="Cattolico L."/>
            <person name="Poulain J."/>
            <person name="De Berardinis V."/>
            <person name="Cruaud C."/>
            <person name="Duprat S."/>
            <person name="Brottier P."/>
            <person name="Coutanceau J.-P."/>
            <person name="Gouzy J."/>
            <person name="Parra G."/>
            <person name="Lardier G."/>
            <person name="Chapple C."/>
            <person name="McKernan K.J."/>
            <person name="McEwan P."/>
            <person name="Bosak S."/>
            <person name="Kellis M."/>
            <person name="Volff J.-N."/>
            <person name="Guigo R."/>
            <person name="Zody M.C."/>
            <person name="Mesirov J."/>
            <person name="Lindblad-Toh K."/>
            <person name="Birren B."/>
            <person name="Nusbaum C."/>
            <person name="Kahn D."/>
            <person name="Robinson-Rechavi M."/>
            <person name="Laudet V."/>
            <person name="Schachter V."/>
            <person name="Quetier F."/>
            <person name="Saurin W."/>
            <person name="Scarpelli C."/>
            <person name="Wincker P."/>
            <person name="Lander E.S."/>
            <person name="Weissenbach J."/>
            <person name="Roest Crollius H."/>
        </authorList>
    </citation>
    <scope>NUCLEOTIDE SEQUENCE [LARGE SCALE GENOMIC DNA]</scope>
</reference>
<evidence type="ECO:0000256" key="2">
    <source>
        <dbReference type="ARBA" id="ARBA00022536"/>
    </source>
</evidence>
<dbReference type="GO" id="GO:0005112">
    <property type="term" value="F:Notch binding"/>
    <property type="evidence" value="ECO:0007669"/>
    <property type="project" value="TreeGrafter"/>
</dbReference>
<dbReference type="Gene3D" id="2.10.70.10">
    <property type="entry name" value="Complement Module, domain 1"/>
    <property type="match status" value="4"/>
</dbReference>
<dbReference type="PROSITE" id="PS00010">
    <property type="entry name" value="ASX_HYDROXYL"/>
    <property type="match status" value="5"/>
</dbReference>
<sequence>GTTCDQPYSPVNGEFICSDEEEGVNCTLRCKDGYSITQDAVHSYFCAYNGVWEPPYSPDRPDCSVNRIANNGFKPFEMLFKASRCDDMDLVKKFTGEFNTKLRSLLPNICSSGDVTCKLEMMPQGHCLEYNYDYENGFSIAPGGWSNSWGTQGNQDYAYFESGFATGTRPLARQQRDTAKRPHPLSNRQRRIRRPTRDQKIQIFFNITASIPLPVSRNESIEVANQRRLLRTLEQLTNRLKRTLARQPLSSFHVSSEMIVADPKSLEGRRAFLSCRPGSVLKGRMCVQCPVGTYFSVEHNECVSCWRGSYQDQEGQVECKSCPEGSSTAYLHSRSISECKGQCKPGTHSPNGLEICESCPMGHYQPDYAARDCLTCPPETSTVTRGAVDEAECGVPCLAGHFSRTGLVPCYPCPRDYYQPDHGRSYCLSCPFYGTTTNVGATTIQRCSSFSSSFLPKEESVTAAPEVEVSEDYQASSQVFHECFLNPCQNKGTCEEIGAGYICTCMPGFTGAKCEVDIDECDSAPCQNGGLCKDGMGEFQCQCKPGFLGSLCEAEVNECISFPCLNEGVCVDEVNKFSCSCAAGFTGSRCELEINECLSNPCVNGGVCEDQAGGYVCNCPVGFSGDHCEVNVDECYSAPCLNGGQCQDGIDSFRCRCPLGYRGHLCEVNIDECDPNPCVNGASCLDGLGSYTCRCLPGFNGTRCETEMSSAFNLDFEVSGIHGYVMMDGVMPALTEITCTFWMRSTDTTNYGTPISYAVEGSDNAFLLIDYNGLVPAPAVSQMCAVENVCTWLVVSLVSSWVLYVNGKQRITDCPAVNTGQWYHIGVSWRSWDGDWRIYINGKPSDGGKDLSVGTTIPGGGALVLGQDQDQRGEGFNPVESFVGSISQLNIWDRVLTPQQIKVLASSCPNSHVTHRGNVLAWPDFLAGVVGRLKVNLNSIFCADCPKLENAVPHLHPSNVEVKPGAQVRFSCDPGFYLLGEPVVHCQNKGEWSHPLPSCEKPVKCKNPGFPDFGHREGSNFLMGGEVVFGCGAGYEVVGTPRLHCLETGNWDNPLPYCRALSCLKPVVPENSVMSGSNFTYGSKVTFRCMKGFLPQIPYEFQCLASLRWSGTPPICHPVTCREPPVGVNAAYTFKTNTYQSKVTYTCLEGYRYDE</sequence>
<feature type="domain" description="Sushi" evidence="15">
    <location>
        <begin position="1061"/>
        <end position="1118"/>
    </location>
</feature>
<dbReference type="InterPro" id="IPR009030">
    <property type="entry name" value="Growth_fac_rcpt_cys_sf"/>
</dbReference>
<dbReference type="InterPro" id="IPR001881">
    <property type="entry name" value="EGF-like_Ca-bd_dom"/>
</dbReference>
<accession>Q4S0R8</accession>
<evidence type="ECO:0000256" key="5">
    <source>
        <dbReference type="ARBA" id="ARBA00022737"/>
    </source>
</evidence>
<dbReference type="SMART" id="SM00032">
    <property type="entry name" value="CCP"/>
    <property type="match status" value="4"/>
</dbReference>
<feature type="disulfide bond" evidence="12">
    <location>
        <begin position="972"/>
        <end position="999"/>
    </location>
</feature>
<dbReference type="InterPro" id="IPR011641">
    <property type="entry name" value="Tyr-kin_ephrin_A/B_rcpt-like"/>
</dbReference>
<evidence type="ECO:0000256" key="10">
    <source>
        <dbReference type="ARBA" id="ARBA00023180"/>
    </source>
</evidence>
<feature type="disulfide bond" evidence="12">
    <location>
        <begin position="1089"/>
        <end position="1116"/>
    </location>
</feature>
<evidence type="ECO:0000259" key="14">
    <source>
        <dbReference type="PROSITE" id="PS50026"/>
    </source>
</evidence>
<dbReference type="FunFam" id="2.10.25.10:FF:000143">
    <property type="entry name" value="Protein crumbs 1"/>
    <property type="match status" value="2"/>
</dbReference>
<dbReference type="PROSITE" id="PS50026">
    <property type="entry name" value="EGF_3"/>
    <property type="match status" value="6"/>
</dbReference>
<proteinExistence type="predicted"/>
<feature type="domain" description="EGF-like" evidence="14">
    <location>
        <begin position="669"/>
        <end position="705"/>
    </location>
</feature>
<dbReference type="FunFam" id="2.10.25.10:FF:000122">
    <property type="entry name" value="Protein crumbs homolog 2"/>
    <property type="match status" value="2"/>
</dbReference>
<dbReference type="PANTHER" id="PTHR24044:SF417">
    <property type="entry name" value="WEARY, ISOFORM B"/>
    <property type="match status" value="1"/>
</dbReference>